<name>D2RR20_HALTV</name>
<organism evidence="1 2">
    <name type="scientific">Haloterrigena turkmenica (strain ATCC 51198 / DSM 5511 / JCM 9101 / NCIMB 13204 / VKM B-1734 / 4k)</name>
    <name type="common">Halococcus turkmenicus</name>
    <dbReference type="NCBI Taxonomy" id="543526"/>
    <lineage>
        <taxon>Archaea</taxon>
        <taxon>Methanobacteriati</taxon>
        <taxon>Methanobacteriota</taxon>
        <taxon>Stenosarchaea group</taxon>
        <taxon>Halobacteria</taxon>
        <taxon>Halobacteriales</taxon>
        <taxon>Natrialbaceae</taxon>
        <taxon>Haloterrigena</taxon>
    </lineage>
</organism>
<dbReference type="AlphaFoldDB" id="D2RR20"/>
<dbReference type="GeneID" id="8744174"/>
<accession>D2RR20</accession>
<protein>
    <submittedName>
        <fullName evidence="1">Uncharacterized protein</fullName>
    </submittedName>
</protein>
<evidence type="ECO:0000313" key="1">
    <source>
        <dbReference type="EMBL" id="ADB62416.1"/>
    </source>
</evidence>
<dbReference type="STRING" id="543526.Htur_3554"/>
<keyword evidence="2" id="KW-1185">Reference proteome</keyword>
<gene>
    <name evidence="1" type="ordered locus">Htur_3554</name>
</gene>
<proteinExistence type="predicted"/>
<dbReference type="RefSeq" id="WP_012944668.1">
    <property type="nucleotide sequence ID" value="NC_013743.1"/>
</dbReference>
<dbReference type="EMBL" id="CP001860">
    <property type="protein sequence ID" value="ADB62416.1"/>
    <property type="molecule type" value="Genomic_DNA"/>
</dbReference>
<dbReference type="Proteomes" id="UP000001903">
    <property type="component" value="Chromosome"/>
</dbReference>
<sequence>MSTPLPGLVERSPASTCEAVIERLGAENGDRLQYGVERYVFEAVRNAQQSIAARAVVDRFERSPLVGVPPATTGTA</sequence>
<dbReference type="HOGENOM" id="CLU_2645807_0_0_2"/>
<dbReference type="OrthoDB" id="198027at2157"/>
<dbReference type="KEGG" id="htu:Htur_3554"/>
<reference evidence="1 2" key="1">
    <citation type="journal article" date="2010" name="Stand. Genomic Sci.">
        <title>Complete genome sequence of Haloterrigena turkmenica type strain (4k).</title>
        <authorList>
            <person name="Saunders E."/>
            <person name="Tindall B.J."/>
            <person name="Fahnrich R."/>
            <person name="Lapidus A."/>
            <person name="Copeland A."/>
            <person name="Del Rio T.G."/>
            <person name="Lucas S."/>
            <person name="Chen F."/>
            <person name="Tice H."/>
            <person name="Cheng J.F."/>
            <person name="Han C."/>
            <person name="Detter J.C."/>
            <person name="Bruce D."/>
            <person name="Goodwin L."/>
            <person name="Chain P."/>
            <person name="Pitluck S."/>
            <person name="Pati A."/>
            <person name="Ivanova N."/>
            <person name="Mavromatis K."/>
            <person name="Chen A."/>
            <person name="Palaniappan K."/>
            <person name="Land M."/>
            <person name="Hauser L."/>
            <person name="Chang Y.J."/>
            <person name="Jeffries C.D."/>
            <person name="Brettin T."/>
            <person name="Rohde M."/>
            <person name="Goker M."/>
            <person name="Bristow J."/>
            <person name="Eisen J.A."/>
            <person name="Markowitz V."/>
            <person name="Hugenholtz P."/>
            <person name="Klenk H.P."/>
            <person name="Kyrpides N.C."/>
        </authorList>
    </citation>
    <scope>NUCLEOTIDE SEQUENCE [LARGE SCALE GENOMIC DNA]</scope>
    <source>
        <strain evidence="2">ATCC 51198 / DSM 5511 / JCM 9101 / NCIMB 13204 / VKM B-1734 / 4k</strain>
    </source>
</reference>
<evidence type="ECO:0000313" key="2">
    <source>
        <dbReference type="Proteomes" id="UP000001903"/>
    </source>
</evidence>